<dbReference type="FunFam" id="2.20.100.10:FF:000046">
    <property type="entry name" value="Cellular communication network factor 4"/>
    <property type="match status" value="1"/>
</dbReference>
<evidence type="ECO:0000256" key="4">
    <source>
        <dbReference type="ARBA" id="ARBA00008125"/>
    </source>
</evidence>
<dbReference type="AlphaFoldDB" id="A0AAJ7U788"/>
<dbReference type="Pfam" id="PF00093">
    <property type="entry name" value="VWC"/>
    <property type="match status" value="1"/>
</dbReference>
<organism evidence="20 21">
    <name type="scientific">Petromyzon marinus</name>
    <name type="common">Sea lamprey</name>
    <dbReference type="NCBI Taxonomy" id="7757"/>
    <lineage>
        <taxon>Eukaryota</taxon>
        <taxon>Metazoa</taxon>
        <taxon>Chordata</taxon>
        <taxon>Craniata</taxon>
        <taxon>Vertebrata</taxon>
        <taxon>Cyclostomata</taxon>
        <taxon>Hyperoartia</taxon>
        <taxon>Petromyzontiformes</taxon>
        <taxon>Petromyzontidae</taxon>
        <taxon>Petromyzon</taxon>
    </lineage>
</organism>
<evidence type="ECO:0000256" key="8">
    <source>
        <dbReference type="ARBA" id="ARBA00022949"/>
    </source>
</evidence>
<dbReference type="InterPro" id="IPR043973">
    <property type="entry name" value="TSP1_CCN"/>
</dbReference>
<dbReference type="SUPFAM" id="SSF57603">
    <property type="entry name" value="FnI-like domain"/>
    <property type="match status" value="1"/>
</dbReference>
<dbReference type="GO" id="GO:0008083">
    <property type="term" value="F:growth factor activity"/>
    <property type="evidence" value="ECO:0007669"/>
    <property type="project" value="UniProtKB-KW"/>
</dbReference>
<dbReference type="InterPro" id="IPR000867">
    <property type="entry name" value="IGFBP-like"/>
</dbReference>
<comment type="caution">
    <text evidence="15">Lacks conserved residue(s) required for the propagation of feature annotation.</text>
</comment>
<evidence type="ECO:0000256" key="11">
    <source>
        <dbReference type="ARBA" id="ARBA00023180"/>
    </source>
</evidence>
<dbReference type="PROSITE" id="PS00222">
    <property type="entry name" value="IGFBP_N_1"/>
    <property type="match status" value="1"/>
</dbReference>
<evidence type="ECO:0000256" key="5">
    <source>
        <dbReference type="ARBA" id="ARBA00022490"/>
    </source>
</evidence>
<keyword evidence="6" id="KW-0964">Secreted</keyword>
<keyword evidence="7 16" id="KW-0732">Signal</keyword>
<evidence type="ECO:0000256" key="12">
    <source>
        <dbReference type="ARBA" id="ARBA00039944"/>
    </source>
</evidence>
<dbReference type="SMART" id="SM00209">
    <property type="entry name" value="TSP1"/>
    <property type="match status" value="1"/>
</dbReference>
<dbReference type="PROSITE" id="PS50184">
    <property type="entry name" value="VWFC_2"/>
    <property type="match status" value="1"/>
</dbReference>
<dbReference type="SMART" id="SM00041">
    <property type="entry name" value="CT"/>
    <property type="match status" value="1"/>
</dbReference>
<dbReference type="SMART" id="SM00121">
    <property type="entry name" value="IB"/>
    <property type="match status" value="1"/>
</dbReference>
<evidence type="ECO:0000256" key="14">
    <source>
        <dbReference type="ARBA" id="ARBA00077787"/>
    </source>
</evidence>
<evidence type="ECO:0000256" key="3">
    <source>
        <dbReference type="ARBA" id="ARBA00004613"/>
    </source>
</evidence>
<evidence type="ECO:0000256" key="15">
    <source>
        <dbReference type="PROSITE-ProRule" id="PRU00039"/>
    </source>
</evidence>
<dbReference type="Gene3D" id="2.20.100.10">
    <property type="entry name" value="Thrombospondin type-1 (TSP1) repeat"/>
    <property type="match status" value="1"/>
</dbReference>
<dbReference type="GO" id="GO:0051239">
    <property type="term" value="P:regulation of multicellular organismal process"/>
    <property type="evidence" value="ECO:0007669"/>
    <property type="project" value="UniProtKB-ARBA"/>
</dbReference>
<name>A0AAJ7U788_PETMA</name>
<dbReference type="RefSeq" id="XP_032829951.1">
    <property type="nucleotide sequence ID" value="XM_032974060.1"/>
</dbReference>
<comment type="similarity">
    <text evidence="4">Belongs to the CCN family.</text>
</comment>
<evidence type="ECO:0000256" key="1">
    <source>
        <dbReference type="ARBA" id="ARBA00004282"/>
    </source>
</evidence>
<keyword evidence="10" id="KW-1015">Disulfide bond</keyword>
<feature type="domain" description="IGFBP N-terminal" evidence="19">
    <location>
        <begin position="16"/>
        <end position="91"/>
    </location>
</feature>
<keyword evidence="20" id="KW-1185">Reference proteome</keyword>
<keyword evidence="5" id="KW-0963">Cytoplasm</keyword>
<evidence type="ECO:0000256" key="6">
    <source>
        <dbReference type="ARBA" id="ARBA00022525"/>
    </source>
</evidence>
<dbReference type="Pfam" id="PF19035">
    <property type="entry name" value="TSP1_CCN"/>
    <property type="match status" value="1"/>
</dbReference>
<evidence type="ECO:0000313" key="21">
    <source>
        <dbReference type="RefSeq" id="XP_032829951.1"/>
    </source>
</evidence>
<dbReference type="PROSITE" id="PS01185">
    <property type="entry name" value="CTCK_1"/>
    <property type="match status" value="1"/>
</dbReference>
<dbReference type="PROSITE" id="PS50092">
    <property type="entry name" value="TSP1"/>
    <property type="match status" value="1"/>
</dbReference>
<dbReference type="GO" id="GO:0005178">
    <property type="term" value="F:integrin binding"/>
    <property type="evidence" value="ECO:0007669"/>
    <property type="project" value="TreeGrafter"/>
</dbReference>
<dbReference type="Pfam" id="PF00007">
    <property type="entry name" value="Cys_knot"/>
    <property type="match status" value="1"/>
</dbReference>
<evidence type="ECO:0000259" key="17">
    <source>
        <dbReference type="PROSITE" id="PS01225"/>
    </source>
</evidence>
<dbReference type="InterPro" id="IPR012395">
    <property type="entry name" value="IGFBP_CNN"/>
</dbReference>
<dbReference type="PROSITE" id="PS51323">
    <property type="entry name" value="IGFBP_N_2"/>
    <property type="match status" value="1"/>
</dbReference>
<keyword evidence="8" id="KW-0965">Cell junction</keyword>
<dbReference type="GeneID" id="116953660"/>
<evidence type="ECO:0000256" key="13">
    <source>
        <dbReference type="ARBA" id="ARBA00042352"/>
    </source>
</evidence>
<dbReference type="KEGG" id="pmrn:116953660"/>
<accession>A0AAJ7U788</accession>
<gene>
    <name evidence="21" type="primary">CCN2</name>
</gene>
<sequence>MARILVLCVVLIASLYQAACQQCSNVCRCPKGPPVCPVGVSLVADGCGCCKVCAKQLGDVCTEADSCDPHRGLYCAFSTDLQIRIGVCSARDGVPCELGGTMYLNGESFEPSCKYRCTCVDGAIGCVPLCAQDVRLPSADCPHPRHVKLPGKCCEEWVCDGRKEPNSTPLGGFALPAYRQEETYGPDPESVRDNCIVQTTEWSACSHTCGLGVSSRVTNDNRQCRLERQTRLCTVRPCDVPLQDVIKKGKKCMRTPKAAKPKRLEFSGCTSVKTFRPKYCGQCTDGRCCTPHHTSTASVDFRCPGGERLRRQVMVIHTCACHYNCPSANDVFDSPYQRHMIGDMAKK</sequence>
<dbReference type="GO" id="GO:0008201">
    <property type="term" value="F:heparin binding"/>
    <property type="evidence" value="ECO:0007669"/>
    <property type="project" value="TreeGrafter"/>
</dbReference>
<dbReference type="PROSITE" id="PS01208">
    <property type="entry name" value="VWFC_1"/>
    <property type="match status" value="1"/>
</dbReference>
<dbReference type="InterPro" id="IPR009030">
    <property type="entry name" value="Growth_fac_rcpt_cys_sf"/>
</dbReference>
<dbReference type="Proteomes" id="UP001318040">
    <property type="component" value="Chromosome 3"/>
</dbReference>
<evidence type="ECO:0000313" key="20">
    <source>
        <dbReference type="Proteomes" id="UP001318040"/>
    </source>
</evidence>
<dbReference type="InterPro" id="IPR000884">
    <property type="entry name" value="TSP1_rpt"/>
</dbReference>
<dbReference type="PROSITE" id="PS01225">
    <property type="entry name" value="CTCK_2"/>
    <property type="match status" value="1"/>
</dbReference>
<evidence type="ECO:0000256" key="7">
    <source>
        <dbReference type="ARBA" id="ARBA00022729"/>
    </source>
</evidence>
<comment type="subcellular location">
    <subcellularLocation>
        <location evidence="1">Cell junction</location>
    </subcellularLocation>
    <subcellularLocation>
        <location evidence="2">Cytoplasm</location>
    </subcellularLocation>
    <subcellularLocation>
        <location evidence="3">Secreted</location>
    </subcellularLocation>
</comment>
<dbReference type="GO" id="GO:0031012">
    <property type="term" value="C:extracellular matrix"/>
    <property type="evidence" value="ECO:0007669"/>
    <property type="project" value="TreeGrafter"/>
</dbReference>
<dbReference type="GO" id="GO:0005615">
    <property type="term" value="C:extracellular space"/>
    <property type="evidence" value="ECO:0007669"/>
    <property type="project" value="TreeGrafter"/>
</dbReference>
<dbReference type="Pfam" id="PF00219">
    <property type="entry name" value="IGFBP"/>
    <property type="match status" value="1"/>
</dbReference>
<dbReference type="SUPFAM" id="SSF82895">
    <property type="entry name" value="TSP-1 type 1 repeat"/>
    <property type="match status" value="1"/>
</dbReference>
<feature type="domain" description="VWFC" evidence="18">
    <location>
        <begin position="94"/>
        <end position="160"/>
    </location>
</feature>
<dbReference type="PIRSF" id="PIRSF036495">
    <property type="entry name" value="IGFBP_rP_CNN"/>
    <property type="match status" value="1"/>
</dbReference>
<keyword evidence="9" id="KW-0339">Growth factor</keyword>
<dbReference type="InterPro" id="IPR006207">
    <property type="entry name" value="Cys_knot_C"/>
</dbReference>
<feature type="domain" description="CTCK" evidence="17">
    <location>
        <begin position="252"/>
        <end position="326"/>
    </location>
</feature>
<evidence type="ECO:0000256" key="2">
    <source>
        <dbReference type="ARBA" id="ARBA00004496"/>
    </source>
</evidence>
<feature type="chain" id="PRO_5042615591" description="CCN family member 3" evidence="16">
    <location>
        <begin position="21"/>
        <end position="347"/>
    </location>
</feature>
<evidence type="ECO:0000256" key="16">
    <source>
        <dbReference type="SAM" id="SignalP"/>
    </source>
</evidence>
<evidence type="ECO:0000256" key="10">
    <source>
        <dbReference type="ARBA" id="ARBA00023157"/>
    </source>
</evidence>
<proteinExistence type="inferred from homology"/>
<feature type="signal peptide" evidence="16">
    <location>
        <begin position="1"/>
        <end position="20"/>
    </location>
</feature>
<evidence type="ECO:0000256" key="9">
    <source>
        <dbReference type="ARBA" id="ARBA00023030"/>
    </source>
</evidence>
<dbReference type="InterPro" id="IPR036383">
    <property type="entry name" value="TSP1_rpt_sf"/>
</dbReference>
<evidence type="ECO:0000259" key="18">
    <source>
        <dbReference type="PROSITE" id="PS50184"/>
    </source>
</evidence>
<dbReference type="GO" id="GO:0007155">
    <property type="term" value="P:cell adhesion"/>
    <property type="evidence" value="ECO:0007669"/>
    <property type="project" value="TreeGrafter"/>
</dbReference>
<dbReference type="GO" id="GO:0045597">
    <property type="term" value="P:positive regulation of cell differentiation"/>
    <property type="evidence" value="ECO:0007669"/>
    <property type="project" value="TreeGrafter"/>
</dbReference>
<dbReference type="InterPro" id="IPR006208">
    <property type="entry name" value="Glyco_hormone_CN"/>
</dbReference>
<dbReference type="PANTHER" id="PTHR11348">
    <property type="entry name" value="CONNECTIVE TISSUE GROWTH FACTOR-RELATED"/>
    <property type="match status" value="1"/>
</dbReference>
<dbReference type="CTD" id="1490"/>
<dbReference type="InterPro" id="IPR017891">
    <property type="entry name" value="Insulin_GF-bd_Cys-rich_CS"/>
</dbReference>
<keyword evidence="11" id="KW-0325">Glycoprotein</keyword>
<dbReference type="GO" id="GO:0005737">
    <property type="term" value="C:cytoplasm"/>
    <property type="evidence" value="ECO:0007669"/>
    <property type="project" value="UniProtKB-SubCell"/>
</dbReference>
<dbReference type="InterPro" id="IPR001007">
    <property type="entry name" value="VWF_dom"/>
</dbReference>
<dbReference type="SUPFAM" id="SSF57184">
    <property type="entry name" value="Growth factor receptor domain"/>
    <property type="match status" value="1"/>
</dbReference>
<protein>
    <recommendedName>
        <fullName evidence="12">CCN family member 3</fullName>
    </recommendedName>
    <alternativeName>
        <fullName evidence="13">Cellular communication network factor 3</fullName>
    </alternativeName>
    <alternativeName>
        <fullName evidence="14">Protein NOV homolog</fullName>
    </alternativeName>
</protein>
<dbReference type="GO" id="GO:0070161">
    <property type="term" value="C:anchoring junction"/>
    <property type="evidence" value="ECO:0007669"/>
    <property type="project" value="UniProtKB-SubCell"/>
</dbReference>
<dbReference type="InterPro" id="IPR050941">
    <property type="entry name" value="CCN"/>
</dbReference>
<evidence type="ECO:0000259" key="19">
    <source>
        <dbReference type="PROSITE" id="PS51323"/>
    </source>
</evidence>
<dbReference type="PANTHER" id="PTHR11348:SF17">
    <property type="entry name" value="CCN"/>
    <property type="match status" value="1"/>
</dbReference>
<reference evidence="21" key="1">
    <citation type="submission" date="2025-08" db="UniProtKB">
        <authorList>
            <consortium name="RefSeq"/>
        </authorList>
    </citation>
    <scope>IDENTIFICATION</scope>
    <source>
        <tissue evidence="21">Sperm</tissue>
    </source>
</reference>
<dbReference type="SMART" id="SM00214">
    <property type="entry name" value="VWC"/>
    <property type="match status" value="1"/>
</dbReference>